<dbReference type="PROSITE" id="PS51257">
    <property type="entry name" value="PROKAR_LIPOPROTEIN"/>
    <property type="match status" value="1"/>
</dbReference>
<dbReference type="Proteomes" id="UP001155240">
    <property type="component" value="Unassembled WGS sequence"/>
</dbReference>
<dbReference type="EMBL" id="JAMRYM010000003">
    <property type="protein sequence ID" value="MCM6761235.1"/>
    <property type="molecule type" value="Genomic_DNA"/>
</dbReference>
<evidence type="ECO:0000313" key="7">
    <source>
        <dbReference type="Proteomes" id="UP001155240"/>
    </source>
</evidence>
<name>A0A9X2DU76_9MICO</name>
<comment type="similarity">
    <text evidence="2">Belongs to the bacterial solute-binding protein 2 family.</text>
</comment>
<comment type="subcellular location">
    <subcellularLocation>
        <location evidence="1">Cell envelope</location>
    </subcellularLocation>
</comment>
<dbReference type="GO" id="GO:0030313">
    <property type="term" value="C:cell envelope"/>
    <property type="evidence" value="ECO:0007669"/>
    <property type="project" value="UniProtKB-SubCell"/>
</dbReference>
<dbReference type="Pfam" id="PF13407">
    <property type="entry name" value="Peripla_BP_4"/>
    <property type="match status" value="1"/>
</dbReference>
<dbReference type="InterPro" id="IPR028082">
    <property type="entry name" value="Peripla_BP_I"/>
</dbReference>
<evidence type="ECO:0000313" key="6">
    <source>
        <dbReference type="EMBL" id="MCM6761235.1"/>
    </source>
</evidence>
<evidence type="ECO:0000256" key="1">
    <source>
        <dbReference type="ARBA" id="ARBA00004196"/>
    </source>
</evidence>
<dbReference type="SUPFAM" id="SSF53822">
    <property type="entry name" value="Periplasmic binding protein-like I"/>
    <property type="match status" value="1"/>
</dbReference>
<evidence type="ECO:0000256" key="3">
    <source>
        <dbReference type="ARBA" id="ARBA00022729"/>
    </source>
</evidence>
<evidence type="ECO:0000256" key="2">
    <source>
        <dbReference type="ARBA" id="ARBA00007639"/>
    </source>
</evidence>
<keyword evidence="7" id="KW-1185">Reference proteome</keyword>
<feature type="chain" id="PRO_5040883015" evidence="4">
    <location>
        <begin position="23"/>
        <end position="336"/>
    </location>
</feature>
<feature type="signal peptide" evidence="4">
    <location>
        <begin position="1"/>
        <end position="22"/>
    </location>
</feature>
<keyword evidence="3 4" id="KW-0732">Signal</keyword>
<gene>
    <name evidence="6" type="ORF">NB037_02275</name>
</gene>
<dbReference type="GO" id="GO:0030246">
    <property type="term" value="F:carbohydrate binding"/>
    <property type="evidence" value="ECO:0007669"/>
    <property type="project" value="UniProtKB-ARBA"/>
</dbReference>
<evidence type="ECO:0000256" key="4">
    <source>
        <dbReference type="SAM" id="SignalP"/>
    </source>
</evidence>
<protein>
    <submittedName>
        <fullName evidence="6">Substrate-binding domain-containing protein</fullName>
    </submittedName>
</protein>
<dbReference type="Gene3D" id="3.40.50.2300">
    <property type="match status" value="2"/>
</dbReference>
<reference evidence="6" key="1">
    <citation type="submission" date="2022-06" db="EMBL/GenBank/DDBJ databases">
        <title>Whole genome shotgun sequencing (WGS) of Rathayibacter sp. ZW T2_19, isolated from stored onions (Allium cepa).</title>
        <authorList>
            <person name="Stoll D.A."/>
            <person name="Huch M."/>
        </authorList>
    </citation>
    <scope>NUCLEOTIDE SEQUENCE</scope>
    <source>
        <strain evidence="6">ZW T2_19</strain>
    </source>
</reference>
<accession>A0A9X2DU76</accession>
<proteinExistence type="inferred from homology"/>
<dbReference type="PANTHER" id="PTHR46847">
    <property type="entry name" value="D-ALLOSE-BINDING PERIPLASMIC PROTEIN-RELATED"/>
    <property type="match status" value="1"/>
</dbReference>
<dbReference type="PANTHER" id="PTHR46847:SF1">
    <property type="entry name" value="D-ALLOSE-BINDING PERIPLASMIC PROTEIN-RELATED"/>
    <property type="match status" value="1"/>
</dbReference>
<dbReference type="RefSeq" id="WP_251943260.1">
    <property type="nucleotide sequence ID" value="NZ_JAMRYM010000003.1"/>
</dbReference>
<sequence length="336" mass="34422">MKIRTRPLALAATGMLALSLVACSNPATDAPAAAGGSDGTSSLPENCSTDKPTIGVALPNTVNPYYVAMQDSFVSHGEELGYDVKVAIANDSDSSQLSQIDSFIQQGVCAVALNPVNSGPGAASVKALNAAGIPVFTVNVIISPDDLTTQNASFVQYVGADQVAGGTQMGEQVLADLGEDATIIAGIIGNPDQIPTNQRDQGFTDAISANPNAKVVQTVNGKIDPNVSLQVTGDMLQGNPDINVIFADAGPHAVGALQAIAQQGKSDSIKVYAFCAADEPLTDTYAGCAAQEPARYAEITLDNLQKFLGGESVDKEVLEPLKVFTTGQTPGAGEVG</sequence>
<dbReference type="InterPro" id="IPR025997">
    <property type="entry name" value="SBP_2_dom"/>
</dbReference>
<organism evidence="6 7">
    <name type="scientific">Rathayibacter rubneri</name>
    <dbReference type="NCBI Taxonomy" id="2950106"/>
    <lineage>
        <taxon>Bacteria</taxon>
        <taxon>Bacillati</taxon>
        <taxon>Actinomycetota</taxon>
        <taxon>Actinomycetes</taxon>
        <taxon>Micrococcales</taxon>
        <taxon>Microbacteriaceae</taxon>
        <taxon>Rathayibacter</taxon>
    </lineage>
</organism>
<dbReference type="AlphaFoldDB" id="A0A9X2DU76"/>
<feature type="domain" description="Periplasmic binding protein" evidence="5">
    <location>
        <begin position="54"/>
        <end position="311"/>
    </location>
</feature>
<comment type="caution">
    <text evidence="6">The sequence shown here is derived from an EMBL/GenBank/DDBJ whole genome shotgun (WGS) entry which is preliminary data.</text>
</comment>
<evidence type="ECO:0000259" key="5">
    <source>
        <dbReference type="Pfam" id="PF13407"/>
    </source>
</evidence>